<dbReference type="AlphaFoldDB" id="A0A8H7VD43"/>
<gene>
    <name evidence="1" type="ORF">INT45_003518</name>
</gene>
<organism evidence="1 2">
    <name type="scientific">Circinella minor</name>
    <dbReference type="NCBI Taxonomy" id="1195481"/>
    <lineage>
        <taxon>Eukaryota</taxon>
        <taxon>Fungi</taxon>
        <taxon>Fungi incertae sedis</taxon>
        <taxon>Mucoromycota</taxon>
        <taxon>Mucoromycotina</taxon>
        <taxon>Mucoromycetes</taxon>
        <taxon>Mucorales</taxon>
        <taxon>Lichtheimiaceae</taxon>
        <taxon>Circinella</taxon>
    </lineage>
</organism>
<evidence type="ECO:0000313" key="2">
    <source>
        <dbReference type="Proteomes" id="UP000646827"/>
    </source>
</evidence>
<proteinExistence type="predicted"/>
<dbReference type="Proteomes" id="UP000646827">
    <property type="component" value="Unassembled WGS sequence"/>
</dbReference>
<protein>
    <submittedName>
        <fullName evidence="1">Uncharacterized protein</fullName>
    </submittedName>
</protein>
<dbReference type="EMBL" id="JAEPRB010000783">
    <property type="protein sequence ID" value="KAG2212108.1"/>
    <property type="molecule type" value="Genomic_DNA"/>
</dbReference>
<dbReference type="OrthoDB" id="2278185at2759"/>
<evidence type="ECO:0000313" key="1">
    <source>
        <dbReference type="EMBL" id="KAG2212108.1"/>
    </source>
</evidence>
<comment type="caution">
    <text evidence="1">The sequence shown here is derived from an EMBL/GenBank/DDBJ whole genome shotgun (WGS) entry which is preliminary data.</text>
</comment>
<keyword evidence="2" id="KW-1185">Reference proteome</keyword>
<reference evidence="1 2" key="1">
    <citation type="submission" date="2020-12" db="EMBL/GenBank/DDBJ databases">
        <title>Metabolic potential, ecology and presence of endohyphal bacteria is reflected in genomic diversity of Mucoromycotina.</title>
        <authorList>
            <person name="Muszewska A."/>
            <person name="Okrasinska A."/>
            <person name="Steczkiewicz K."/>
            <person name="Drgas O."/>
            <person name="Orlowska M."/>
            <person name="Perlinska-Lenart U."/>
            <person name="Aleksandrzak-Piekarczyk T."/>
            <person name="Szatraj K."/>
            <person name="Zielenkiewicz U."/>
            <person name="Pilsyk S."/>
            <person name="Malc E."/>
            <person name="Mieczkowski P."/>
            <person name="Kruszewska J.S."/>
            <person name="Biernat P."/>
            <person name="Pawlowska J."/>
        </authorList>
    </citation>
    <scope>NUCLEOTIDE SEQUENCE [LARGE SCALE GENOMIC DNA]</scope>
    <source>
        <strain evidence="1 2">CBS 142.35</strain>
    </source>
</reference>
<accession>A0A8H7VD43</accession>
<name>A0A8H7VD43_9FUNG</name>
<sequence>MEVKDMLQCDDDDNSSSEVENYKTLSHRLVTTVLKHSDYRQKLNIASTSCLQALIDQLRPLMDKELAILGGIILKGDHSFKVPKHMAKLGGSSVFTTLYILCNEYEEIHLQLLVPIKSTTHLEALLKEMMNSYHLYNHQQPDLFFTDNVKGDCCLLERSLLSLKRTLHTNNNHAHNIQQLTNVDHQKHPVSFLQLPSNVLISLIQSNVQVE</sequence>